<name>A0AAD7NGQ9_9AGAR</name>
<organism evidence="3 4">
    <name type="scientific">Mycena metata</name>
    <dbReference type="NCBI Taxonomy" id="1033252"/>
    <lineage>
        <taxon>Eukaryota</taxon>
        <taxon>Fungi</taxon>
        <taxon>Dikarya</taxon>
        <taxon>Basidiomycota</taxon>
        <taxon>Agaricomycotina</taxon>
        <taxon>Agaricomycetes</taxon>
        <taxon>Agaricomycetidae</taxon>
        <taxon>Agaricales</taxon>
        <taxon>Marasmiineae</taxon>
        <taxon>Mycenaceae</taxon>
        <taxon>Mycena</taxon>
    </lineage>
</organism>
<reference evidence="3" key="1">
    <citation type="submission" date="2023-03" db="EMBL/GenBank/DDBJ databases">
        <title>Massive genome expansion in bonnet fungi (Mycena s.s.) driven by repeated elements and novel gene families across ecological guilds.</title>
        <authorList>
            <consortium name="Lawrence Berkeley National Laboratory"/>
            <person name="Harder C.B."/>
            <person name="Miyauchi S."/>
            <person name="Viragh M."/>
            <person name="Kuo A."/>
            <person name="Thoen E."/>
            <person name="Andreopoulos B."/>
            <person name="Lu D."/>
            <person name="Skrede I."/>
            <person name="Drula E."/>
            <person name="Henrissat B."/>
            <person name="Morin E."/>
            <person name="Kohler A."/>
            <person name="Barry K."/>
            <person name="LaButti K."/>
            <person name="Morin E."/>
            <person name="Salamov A."/>
            <person name="Lipzen A."/>
            <person name="Mereny Z."/>
            <person name="Hegedus B."/>
            <person name="Baldrian P."/>
            <person name="Stursova M."/>
            <person name="Weitz H."/>
            <person name="Taylor A."/>
            <person name="Grigoriev I.V."/>
            <person name="Nagy L.G."/>
            <person name="Martin F."/>
            <person name="Kauserud H."/>
        </authorList>
    </citation>
    <scope>NUCLEOTIDE SEQUENCE</scope>
    <source>
        <strain evidence="3">CBHHK182m</strain>
    </source>
</reference>
<gene>
    <name evidence="3" type="ORF">B0H16DRAFT_569498</name>
</gene>
<evidence type="ECO:0000313" key="4">
    <source>
        <dbReference type="Proteomes" id="UP001215598"/>
    </source>
</evidence>
<keyword evidence="4" id="KW-1185">Reference proteome</keyword>
<evidence type="ECO:0000256" key="2">
    <source>
        <dbReference type="SAM" id="SignalP"/>
    </source>
</evidence>
<sequence>MVPFTSLLLLIVSTCVTSTRGVAIQSLPRETGLSLRQSPTVSSPSSSRGSLSQLSQGASTVAYVFISDGRLYMAEGSHAARGLGLGKPRLGATTGEPVGSELQPFSKKNTGFDRVVLFNLCLPLFAPELHF</sequence>
<dbReference type="EMBL" id="JARKIB010000037">
    <property type="protein sequence ID" value="KAJ7760349.1"/>
    <property type="molecule type" value="Genomic_DNA"/>
</dbReference>
<accession>A0AAD7NGQ9</accession>
<feature type="region of interest" description="Disordered" evidence="1">
    <location>
        <begin position="34"/>
        <end position="53"/>
    </location>
</feature>
<feature type="signal peptide" evidence="2">
    <location>
        <begin position="1"/>
        <end position="21"/>
    </location>
</feature>
<dbReference type="AlphaFoldDB" id="A0AAD7NGQ9"/>
<evidence type="ECO:0000313" key="3">
    <source>
        <dbReference type="EMBL" id="KAJ7760349.1"/>
    </source>
</evidence>
<comment type="caution">
    <text evidence="3">The sequence shown here is derived from an EMBL/GenBank/DDBJ whole genome shotgun (WGS) entry which is preliminary data.</text>
</comment>
<dbReference type="Proteomes" id="UP001215598">
    <property type="component" value="Unassembled WGS sequence"/>
</dbReference>
<protein>
    <submittedName>
        <fullName evidence="3">Uncharacterized protein</fullName>
    </submittedName>
</protein>
<feature type="chain" id="PRO_5042290920" evidence="2">
    <location>
        <begin position="22"/>
        <end position="131"/>
    </location>
</feature>
<keyword evidence="2" id="KW-0732">Signal</keyword>
<proteinExistence type="predicted"/>
<evidence type="ECO:0000256" key="1">
    <source>
        <dbReference type="SAM" id="MobiDB-lite"/>
    </source>
</evidence>